<evidence type="ECO:0000259" key="1">
    <source>
        <dbReference type="Pfam" id="PF14529"/>
    </source>
</evidence>
<accession>A0A9J6GJU7</accession>
<dbReference type="InterPro" id="IPR005135">
    <property type="entry name" value="Endo/exonuclease/phosphatase"/>
</dbReference>
<dbReference type="InterPro" id="IPR036691">
    <property type="entry name" value="Endo/exonu/phosph_ase_sf"/>
</dbReference>
<evidence type="ECO:0000313" key="2">
    <source>
        <dbReference type="EMBL" id="KAH9375579.1"/>
    </source>
</evidence>
<gene>
    <name evidence="2" type="ORF">HPB48_017124</name>
</gene>
<proteinExistence type="predicted"/>
<dbReference type="Pfam" id="PF14529">
    <property type="entry name" value="Exo_endo_phos_2"/>
    <property type="match status" value="1"/>
</dbReference>
<dbReference type="Proteomes" id="UP000821853">
    <property type="component" value="Chromosome 5"/>
</dbReference>
<dbReference type="PANTHER" id="PTHR33776:SF4">
    <property type="entry name" value="ENDONUCLEASE_EXONUCLEASE_PHOSPHATASE DOMAIN-CONTAINING PROTEIN"/>
    <property type="match status" value="1"/>
</dbReference>
<dbReference type="VEuPathDB" id="VectorBase:HLOH_052936"/>
<dbReference type="SUPFAM" id="SSF56219">
    <property type="entry name" value="DNase I-like"/>
    <property type="match status" value="1"/>
</dbReference>
<comment type="caution">
    <text evidence="2">The sequence shown here is derived from an EMBL/GenBank/DDBJ whole genome shotgun (WGS) entry which is preliminary data.</text>
</comment>
<dbReference type="EMBL" id="JABSTR010000007">
    <property type="protein sequence ID" value="KAH9375579.1"/>
    <property type="molecule type" value="Genomic_DNA"/>
</dbReference>
<protein>
    <recommendedName>
        <fullName evidence="1">Endonuclease/exonuclease/phosphatase domain-containing protein</fullName>
    </recommendedName>
</protein>
<keyword evidence="3" id="KW-1185">Reference proteome</keyword>
<evidence type="ECO:0000313" key="3">
    <source>
        <dbReference type="Proteomes" id="UP000821853"/>
    </source>
</evidence>
<reference evidence="2 3" key="1">
    <citation type="journal article" date="2020" name="Cell">
        <title>Large-Scale Comparative Analyses of Tick Genomes Elucidate Their Genetic Diversity and Vector Capacities.</title>
        <authorList>
            <consortium name="Tick Genome and Microbiome Consortium (TIGMIC)"/>
            <person name="Jia N."/>
            <person name="Wang J."/>
            <person name="Shi W."/>
            <person name="Du L."/>
            <person name="Sun Y."/>
            <person name="Zhan W."/>
            <person name="Jiang J.F."/>
            <person name="Wang Q."/>
            <person name="Zhang B."/>
            <person name="Ji P."/>
            <person name="Bell-Sakyi L."/>
            <person name="Cui X.M."/>
            <person name="Yuan T.T."/>
            <person name="Jiang B.G."/>
            <person name="Yang W.F."/>
            <person name="Lam T.T."/>
            <person name="Chang Q.C."/>
            <person name="Ding S.J."/>
            <person name="Wang X.J."/>
            <person name="Zhu J.G."/>
            <person name="Ruan X.D."/>
            <person name="Zhao L."/>
            <person name="Wei J.T."/>
            <person name="Ye R.Z."/>
            <person name="Que T.C."/>
            <person name="Du C.H."/>
            <person name="Zhou Y.H."/>
            <person name="Cheng J.X."/>
            <person name="Dai P.F."/>
            <person name="Guo W.B."/>
            <person name="Han X.H."/>
            <person name="Huang E.J."/>
            <person name="Li L.F."/>
            <person name="Wei W."/>
            <person name="Gao Y.C."/>
            <person name="Liu J.Z."/>
            <person name="Shao H.Z."/>
            <person name="Wang X."/>
            <person name="Wang C.C."/>
            <person name="Yang T.C."/>
            <person name="Huo Q.B."/>
            <person name="Li W."/>
            <person name="Chen H.Y."/>
            <person name="Chen S.E."/>
            <person name="Zhou L.G."/>
            <person name="Ni X.B."/>
            <person name="Tian J.H."/>
            <person name="Sheng Y."/>
            <person name="Liu T."/>
            <person name="Pan Y.S."/>
            <person name="Xia L.Y."/>
            <person name="Li J."/>
            <person name="Zhao F."/>
            <person name="Cao W.C."/>
        </authorList>
    </citation>
    <scope>NUCLEOTIDE SEQUENCE [LARGE SCALE GENOMIC DNA]</scope>
    <source>
        <strain evidence="2">HaeL-2018</strain>
    </source>
</reference>
<dbReference type="GO" id="GO:0003824">
    <property type="term" value="F:catalytic activity"/>
    <property type="evidence" value="ECO:0007669"/>
    <property type="project" value="InterPro"/>
</dbReference>
<dbReference type="PANTHER" id="PTHR33776">
    <property type="entry name" value="ENDO/EXONUCLEASE/PHOSPHATASE DOMAIN-CONTAINING PROTEIN"/>
    <property type="match status" value="1"/>
</dbReference>
<organism evidence="2 3">
    <name type="scientific">Haemaphysalis longicornis</name>
    <name type="common">Bush tick</name>
    <dbReference type="NCBI Taxonomy" id="44386"/>
    <lineage>
        <taxon>Eukaryota</taxon>
        <taxon>Metazoa</taxon>
        <taxon>Ecdysozoa</taxon>
        <taxon>Arthropoda</taxon>
        <taxon>Chelicerata</taxon>
        <taxon>Arachnida</taxon>
        <taxon>Acari</taxon>
        <taxon>Parasitiformes</taxon>
        <taxon>Ixodida</taxon>
        <taxon>Ixodoidea</taxon>
        <taxon>Ixodidae</taxon>
        <taxon>Haemaphysalinae</taxon>
        <taxon>Haemaphysalis</taxon>
    </lineage>
</organism>
<dbReference type="Gene3D" id="3.60.10.10">
    <property type="entry name" value="Endonuclease/exonuclease/phosphatase"/>
    <property type="match status" value="1"/>
</dbReference>
<sequence>MIRETWCTCEEEVLRLAGYQTYFLNRLKRRGGGVLQLVSEEIACSIVADFSVVTQDVEVLTLAYKNHLFVNIYRPPDEKIDKFIDFLEQIPSHVSSENLDVIIGGDFNINLLKNTAQTRAFELCLKLFCCENLIKKPTRISGDSESLLDLFVANNPTKCAKSGTINTDLSDHLPIYMFYKHSVKHVLYTRPP</sequence>
<dbReference type="AlphaFoldDB" id="A0A9J6GJU7"/>
<dbReference type="OrthoDB" id="414730at2759"/>
<name>A0A9J6GJU7_HAELO</name>
<dbReference type="OMA" id="CNETNIS"/>
<feature type="domain" description="Endonuclease/exonuclease/phosphatase" evidence="1">
    <location>
        <begin position="68"/>
        <end position="176"/>
    </location>
</feature>